<accession>A0A975J0B5</accession>
<sequence>MPSDSREPENYSISEMMDRLKERSGGDRSNGELVTRADGTQAIKVRSRKRRSHQPHRENEQRERRMRAVQLVGLVVVIVLLLAVATGVVVYMNGSPYRNKIMGRVAEATGAKADVTEFRVTPIGANASTLSLEWPEGQTLKKLNLQGVTAELRFSSFLGQPWTGEEIAAQKGELLVGMSSGDAALKDGVDFFRFNRLRCADLSVYFGDPRSPALSILGSEMSLYPKGAGGRPELRCNHGRVKFGRKLPELELDRATIGVTGRRLDIVNFRLLEPGEGEGIVEIIGQVEPSDSGRATTLDTKVRDMPVELLVGPELGTILRGRVESRSIPQSNFLTFDPSKPDSLKLVMSFQGVGDPPMTLSQLPFLSKLRGIFKDSGYERPVFDGGATGVLRISGSEVSLSDLRLEAMSRMTIRGNMAIGANKALSGRLEVGLPIRLVESEPQLDAAFGARKEDLRWLEVNLSGTTDVPADDFGRKVVNGSPSGSAAGGAASEFENLTRPR</sequence>
<keyword evidence="2" id="KW-0472">Membrane</keyword>
<feature type="transmembrane region" description="Helical" evidence="2">
    <location>
        <begin position="71"/>
        <end position="92"/>
    </location>
</feature>
<feature type="region of interest" description="Disordered" evidence="1">
    <location>
        <begin position="19"/>
        <end position="64"/>
    </location>
</feature>
<proteinExistence type="predicted"/>
<feature type="compositionally biased region" description="Basic residues" evidence="1">
    <location>
        <begin position="45"/>
        <end position="54"/>
    </location>
</feature>
<feature type="compositionally biased region" description="Basic and acidic residues" evidence="1">
    <location>
        <begin position="19"/>
        <end position="30"/>
    </location>
</feature>
<name>A0A975J0B5_9BACT</name>
<dbReference type="RefSeq" id="WP_211631816.1">
    <property type="nucleotide sequence ID" value="NZ_CP073100.1"/>
</dbReference>
<gene>
    <name evidence="3" type="ORF">KBB96_02005</name>
</gene>
<dbReference type="EMBL" id="CP073100">
    <property type="protein sequence ID" value="QUE51677.1"/>
    <property type="molecule type" value="Genomic_DNA"/>
</dbReference>
<dbReference type="Proteomes" id="UP000676169">
    <property type="component" value="Chromosome"/>
</dbReference>
<feature type="compositionally biased region" description="Low complexity" evidence="1">
    <location>
        <begin position="480"/>
        <end position="492"/>
    </location>
</feature>
<evidence type="ECO:0000256" key="2">
    <source>
        <dbReference type="SAM" id="Phobius"/>
    </source>
</evidence>
<evidence type="ECO:0000313" key="3">
    <source>
        <dbReference type="EMBL" id="QUE51677.1"/>
    </source>
</evidence>
<organism evidence="3 4">
    <name type="scientific">Luteolibacter ambystomatis</name>
    <dbReference type="NCBI Taxonomy" id="2824561"/>
    <lineage>
        <taxon>Bacteria</taxon>
        <taxon>Pseudomonadati</taxon>
        <taxon>Verrucomicrobiota</taxon>
        <taxon>Verrucomicrobiia</taxon>
        <taxon>Verrucomicrobiales</taxon>
        <taxon>Verrucomicrobiaceae</taxon>
        <taxon>Luteolibacter</taxon>
    </lineage>
</organism>
<evidence type="ECO:0000256" key="1">
    <source>
        <dbReference type="SAM" id="MobiDB-lite"/>
    </source>
</evidence>
<protein>
    <submittedName>
        <fullName evidence="3">Uncharacterized protein</fullName>
    </submittedName>
</protein>
<dbReference type="AlphaFoldDB" id="A0A975J0B5"/>
<evidence type="ECO:0000313" key="4">
    <source>
        <dbReference type="Proteomes" id="UP000676169"/>
    </source>
</evidence>
<dbReference type="KEGG" id="lamb:KBB96_02005"/>
<feature type="region of interest" description="Disordered" evidence="1">
    <location>
        <begin position="479"/>
        <end position="501"/>
    </location>
</feature>
<keyword evidence="2" id="KW-1133">Transmembrane helix</keyword>
<keyword evidence="2" id="KW-0812">Transmembrane</keyword>
<reference evidence="3" key="1">
    <citation type="submission" date="2021-04" db="EMBL/GenBank/DDBJ databases">
        <title>Luteolibacter sp. 32A isolated from the skin of an Anderson's salamander (Ambystoma andersonii).</title>
        <authorList>
            <person name="Spergser J."/>
            <person name="Busse H.-J."/>
        </authorList>
    </citation>
    <scope>NUCLEOTIDE SEQUENCE</scope>
    <source>
        <strain evidence="3">32A</strain>
    </source>
</reference>
<keyword evidence="4" id="KW-1185">Reference proteome</keyword>